<comment type="caution">
    <text evidence="2">The sequence shown here is derived from an EMBL/GenBank/DDBJ whole genome shotgun (WGS) entry which is preliminary data.</text>
</comment>
<organism evidence="2 3">
    <name type="scientific">Sphingobacterium kyonggiense</name>
    <dbReference type="NCBI Taxonomy" id="714075"/>
    <lineage>
        <taxon>Bacteria</taxon>
        <taxon>Pseudomonadati</taxon>
        <taxon>Bacteroidota</taxon>
        <taxon>Sphingobacteriia</taxon>
        <taxon>Sphingobacteriales</taxon>
        <taxon>Sphingobacteriaceae</taxon>
        <taxon>Sphingobacterium</taxon>
    </lineage>
</organism>
<protein>
    <recommendedName>
        <fullName evidence="4">Outer membrane protein beta-barrel domain-containing protein</fullName>
    </recommendedName>
</protein>
<dbReference type="EMBL" id="BAAAZI010000006">
    <property type="protein sequence ID" value="GAA4138120.1"/>
    <property type="molecule type" value="Genomic_DNA"/>
</dbReference>
<evidence type="ECO:0008006" key="4">
    <source>
        <dbReference type="Google" id="ProtNLM"/>
    </source>
</evidence>
<evidence type="ECO:0000256" key="1">
    <source>
        <dbReference type="SAM" id="SignalP"/>
    </source>
</evidence>
<reference evidence="3" key="1">
    <citation type="journal article" date="2019" name="Int. J. Syst. Evol. Microbiol.">
        <title>The Global Catalogue of Microorganisms (GCM) 10K type strain sequencing project: providing services to taxonomists for standard genome sequencing and annotation.</title>
        <authorList>
            <consortium name="The Broad Institute Genomics Platform"/>
            <consortium name="The Broad Institute Genome Sequencing Center for Infectious Disease"/>
            <person name="Wu L."/>
            <person name="Ma J."/>
        </authorList>
    </citation>
    <scope>NUCLEOTIDE SEQUENCE [LARGE SCALE GENOMIC DNA]</scope>
    <source>
        <strain evidence="3">JCM 16704</strain>
    </source>
</reference>
<keyword evidence="3" id="KW-1185">Reference proteome</keyword>
<accession>A0ABP7YLU6</accession>
<dbReference type="RefSeq" id="WP_344674001.1">
    <property type="nucleotide sequence ID" value="NZ_BAAAZI010000006.1"/>
</dbReference>
<gene>
    <name evidence="2" type="ORF">GCM10022216_14970</name>
</gene>
<evidence type="ECO:0000313" key="2">
    <source>
        <dbReference type="EMBL" id="GAA4138120.1"/>
    </source>
</evidence>
<keyword evidence="1" id="KW-0732">Signal</keyword>
<feature type="chain" id="PRO_5046813049" description="Outer membrane protein beta-barrel domain-containing protein" evidence="1">
    <location>
        <begin position="22"/>
        <end position="181"/>
    </location>
</feature>
<sequence length="181" mass="19666">MKLKTITTTLLSLGLAVSSFAQDANTRNPNTYEPGRRSQNVYFEILGPGITYSFNYDTRFQNTLNGLGGRVGISYVSVDNVSMLTVPIGVNYLLGKKGNYFEMGAGATFVHATAKDEQEGDTDGVFFLDGGSASNVLGNLTFGYRRQPVDGGFSFRAGFSPVFGSGDFIPYWPYIGFGYSF</sequence>
<proteinExistence type="predicted"/>
<feature type="signal peptide" evidence="1">
    <location>
        <begin position="1"/>
        <end position="21"/>
    </location>
</feature>
<name>A0ABP7YLU6_9SPHI</name>
<dbReference type="Proteomes" id="UP001500101">
    <property type="component" value="Unassembled WGS sequence"/>
</dbReference>
<evidence type="ECO:0000313" key="3">
    <source>
        <dbReference type="Proteomes" id="UP001500101"/>
    </source>
</evidence>